<dbReference type="Gene3D" id="3.40.190.10">
    <property type="entry name" value="Periplasmic binding protein-like II"/>
    <property type="match status" value="2"/>
</dbReference>
<evidence type="ECO:0000313" key="8">
    <source>
        <dbReference type="Proteomes" id="UP000185783"/>
    </source>
</evidence>
<sequence length="302" mass="32845">MTTLRQMRFLVALADTGNFSRAAEQCHVTQSTLSTGLKEMESRLGVRVAERTTHAVIMTPVGAALANRARQILASVGDFEEMARAAANESALQIRLGTIPTVGPFLLPRALPILRKTWPRLKVYLREELTDALVAGLQDGRLDVILLALPHGLPENIETEILFDDGYKMALPRDHPLANLEKIEGPDLAGRDLLLLERGHCLQNHALSSVPGVVLSEDASFSATSLPTLVSMVEEGLGVTLLPRLATDAGLTAAHDIHLSELAHATPRQIALAWRKSTASRNLFQQIGEVLRDARRSLGENT</sequence>
<dbReference type="GO" id="GO:0003700">
    <property type="term" value="F:DNA-binding transcription factor activity"/>
    <property type="evidence" value="ECO:0007669"/>
    <property type="project" value="InterPro"/>
</dbReference>
<evidence type="ECO:0000256" key="5">
    <source>
        <dbReference type="ARBA" id="ARBA00023163"/>
    </source>
</evidence>
<dbReference type="InterPro" id="IPR005119">
    <property type="entry name" value="LysR_subst-bd"/>
</dbReference>
<keyword evidence="5" id="KW-0804">Transcription</keyword>
<keyword evidence="4" id="KW-0010">Activator</keyword>
<dbReference type="RefSeq" id="WP_028481056.1">
    <property type="nucleotide sequence ID" value="NZ_LVVZ01000019.1"/>
</dbReference>
<dbReference type="PANTHER" id="PTHR30346">
    <property type="entry name" value="TRANSCRIPTIONAL DUAL REGULATOR HCAR-RELATED"/>
    <property type="match status" value="1"/>
</dbReference>
<organism evidence="7 8">
    <name type="scientific">Pseudovibrio exalbescens</name>
    <dbReference type="NCBI Taxonomy" id="197461"/>
    <lineage>
        <taxon>Bacteria</taxon>
        <taxon>Pseudomonadati</taxon>
        <taxon>Pseudomonadota</taxon>
        <taxon>Alphaproteobacteria</taxon>
        <taxon>Hyphomicrobiales</taxon>
        <taxon>Stappiaceae</taxon>
        <taxon>Pseudovibrio</taxon>
    </lineage>
</organism>
<dbReference type="SUPFAM" id="SSF53850">
    <property type="entry name" value="Periplasmic binding protein-like II"/>
    <property type="match status" value="1"/>
</dbReference>
<dbReference type="Proteomes" id="UP000185783">
    <property type="component" value="Unassembled WGS sequence"/>
</dbReference>
<keyword evidence="3" id="KW-0238">DNA-binding</keyword>
<dbReference type="EMBL" id="LVVZ01000019">
    <property type="protein sequence ID" value="OKL43403.1"/>
    <property type="molecule type" value="Genomic_DNA"/>
</dbReference>
<dbReference type="STRING" id="197461.A3843_12135"/>
<evidence type="ECO:0000256" key="4">
    <source>
        <dbReference type="ARBA" id="ARBA00023159"/>
    </source>
</evidence>
<feature type="domain" description="HTH lysR-type" evidence="6">
    <location>
        <begin position="1"/>
        <end position="59"/>
    </location>
</feature>
<reference evidence="7 8" key="1">
    <citation type="submission" date="2016-03" db="EMBL/GenBank/DDBJ databases">
        <title>Genome sequence of Nesiotobacter sp. nov., a moderately halophilic alphaproteobacterium isolated from the Yellow Sea, China.</title>
        <authorList>
            <person name="Zhang G."/>
            <person name="Zhang R."/>
        </authorList>
    </citation>
    <scope>NUCLEOTIDE SEQUENCE [LARGE SCALE GENOMIC DNA]</scope>
    <source>
        <strain evidence="7 8">WB1-6</strain>
    </source>
</reference>
<keyword evidence="2" id="KW-0805">Transcription regulation</keyword>
<gene>
    <name evidence="7" type="ORF">A3843_12135</name>
</gene>
<proteinExistence type="inferred from homology"/>
<name>A0A1U7JF88_9HYPH</name>
<dbReference type="InterPro" id="IPR000847">
    <property type="entry name" value="LysR_HTH_N"/>
</dbReference>
<dbReference type="OrthoDB" id="9775392at2"/>
<dbReference type="PANTHER" id="PTHR30346:SF26">
    <property type="entry name" value="HYDROGEN PEROXIDE-INDUCIBLE GENES ACTIVATOR"/>
    <property type="match status" value="1"/>
</dbReference>
<dbReference type="Pfam" id="PF03466">
    <property type="entry name" value="LysR_substrate"/>
    <property type="match status" value="1"/>
</dbReference>
<dbReference type="CDD" id="cd08411">
    <property type="entry name" value="PBP2_OxyR"/>
    <property type="match status" value="1"/>
</dbReference>
<dbReference type="GO" id="GO:0003677">
    <property type="term" value="F:DNA binding"/>
    <property type="evidence" value="ECO:0007669"/>
    <property type="project" value="UniProtKB-KW"/>
</dbReference>
<dbReference type="Gene3D" id="1.10.10.10">
    <property type="entry name" value="Winged helix-like DNA-binding domain superfamily/Winged helix DNA-binding domain"/>
    <property type="match status" value="1"/>
</dbReference>
<evidence type="ECO:0000313" key="7">
    <source>
        <dbReference type="EMBL" id="OKL43403.1"/>
    </source>
</evidence>
<dbReference type="Pfam" id="PF00126">
    <property type="entry name" value="HTH_1"/>
    <property type="match status" value="1"/>
</dbReference>
<evidence type="ECO:0000256" key="2">
    <source>
        <dbReference type="ARBA" id="ARBA00023015"/>
    </source>
</evidence>
<dbReference type="FunFam" id="1.10.10.10:FF:000001">
    <property type="entry name" value="LysR family transcriptional regulator"/>
    <property type="match status" value="1"/>
</dbReference>
<evidence type="ECO:0000256" key="1">
    <source>
        <dbReference type="ARBA" id="ARBA00009437"/>
    </source>
</evidence>
<accession>A0A1U7JF88</accession>
<keyword evidence="8" id="KW-1185">Reference proteome</keyword>
<comment type="caution">
    <text evidence="7">The sequence shown here is derived from an EMBL/GenBank/DDBJ whole genome shotgun (WGS) entry which is preliminary data.</text>
</comment>
<comment type="similarity">
    <text evidence="1">Belongs to the LysR transcriptional regulatory family.</text>
</comment>
<dbReference type="PROSITE" id="PS50931">
    <property type="entry name" value="HTH_LYSR"/>
    <property type="match status" value="1"/>
</dbReference>
<evidence type="ECO:0000259" key="6">
    <source>
        <dbReference type="PROSITE" id="PS50931"/>
    </source>
</evidence>
<dbReference type="SUPFAM" id="SSF46785">
    <property type="entry name" value="Winged helix' DNA-binding domain"/>
    <property type="match status" value="1"/>
</dbReference>
<protein>
    <submittedName>
        <fullName evidence="7">LysR family transcriptional regulator</fullName>
    </submittedName>
</protein>
<dbReference type="GO" id="GO:0032993">
    <property type="term" value="C:protein-DNA complex"/>
    <property type="evidence" value="ECO:0007669"/>
    <property type="project" value="TreeGrafter"/>
</dbReference>
<dbReference type="InterPro" id="IPR036388">
    <property type="entry name" value="WH-like_DNA-bd_sf"/>
</dbReference>
<evidence type="ECO:0000256" key="3">
    <source>
        <dbReference type="ARBA" id="ARBA00023125"/>
    </source>
</evidence>
<dbReference type="AlphaFoldDB" id="A0A1U7JF88"/>
<dbReference type="InterPro" id="IPR036390">
    <property type="entry name" value="WH_DNA-bd_sf"/>
</dbReference>